<name>A0A2M7BZT8_9BACT</name>
<reference evidence="4" key="1">
    <citation type="submission" date="2017-09" db="EMBL/GenBank/DDBJ databases">
        <title>Depth-based differentiation of microbial function through sediment-hosted aquifers and enrichment of novel symbionts in the deep terrestrial subsurface.</title>
        <authorList>
            <person name="Probst A.J."/>
            <person name="Ladd B."/>
            <person name="Jarett J.K."/>
            <person name="Geller-Mcgrath D.E."/>
            <person name="Sieber C.M.K."/>
            <person name="Emerson J.B."/>
            <person name="Anantharaman K."/>
            <person name="Thomas B.C."/>
            <person name="Malmstrom R."/>
            <person name="Stieglmeier M."/>
            <person name="Klingl A."/>
            <person name="Woyke T."/>
            <person name="Ryan C.M."/>
            <person name="Banfield J.F."/>
        </authorList>
    </citation>
    <scope>NUCLEOTIDE SEQUENCE [LARGE SCALE GENOMIC DNA]</scope>
</reference>
<evidence type="ECO:0000313" key="4">
    <source>
        <dbReference type="Proteomes" id="UP000228816"/>
    </source>
</evidence>
<keyword evidence="2" id="KW-0812">Transmembrane</keyword>
<dbReference type="Proteomes" id="UP000228816">
    <property type="component" value="Unassembled WGS sequence"/>
</dbReference>
<proteinExistence type="predicted"/>
<dbReference type="AlphaFoldDB" id="A0A2M7BZT8"/>
<organism evidence="3 4">
    <name type="scientific">bacterium (Candidatus Gribaldobacteria) CG03_land_8_20_14_0_80_36_40</name>
    <dbReference type="NCBI Taxonomy" id="2014271"/>
    <lineage>
        <taxon>Bacteria</taxon>
        <taxon>Candidatus Gribaldobacteria</taxon>
    </lineage>
</organism>
<sequence>IKAKKQIFYILLGLLVVLSFYLILNKIIHRPIIQPPEEKEAPFEERGFVYFQTPIGKIIEEVALDKKAQEKFENIIERAKKTRDKSEKLKNLSQELKELTNNCLCGKSTCQSVDCENGCCCQATGCPTINTCSKPGGCPVEVSNCNLAMTCPERDCDIEAITKKIAEIEELMAEIKIQQKEILVAQLFLLSDYIKLKKVEMMVSLPSEAIDYENFFKKRDLIENTYKQKVAITTFSTWPEPTIEVNKEAAIDPSSIYFDKRKEENEQVIKESSRLDPFLIIANQCPADLSKIMSENSKEVFSGLSFKNLTPATSEIDNIMRESIEEVRSQLAEEISKAIADILGEKITTVVIEELKGETGGRMKIGIPIDSVNQIADELPAKLSNLFAAGTKAEILTILSETDLLPSEITNLLSESLVDLLPDDLRARLALSVGETLPGDLMDLIYTTLLNELFDSQLDTRATAQGGEGRRNKLLLPSRLRLNEGSSSTSFIPEQVLNTIDSTLADFLPDKMSQALFLSLKDALVVSLKGFLVENIPQTLGFVSSDEKRLSDKIEEEIKEELPIILNEKLQNKLSLEQVNQFSLSLLEKGTLQKKTEEVLSESLFLVLRDRTEKTAEIISDRASKKIAEDIGKRITDSTSKELAEKVAEDLKEIVTSIMLKTLEEGLPLNSLHDLKSLDELENKGTGEELKISYPQICQLTIPDLKETDKEDKSFEACWKVKTIYDAVSHQINTLQKMTELIQDPDKGCDPNRCQAQCLDATCYAKDFHCSSEECPNSIGLCSKYQTSYPTGPLPCKSDYIDFYNDNGSFQVCPAIHLGNELIIKYYLQIKKAGDEVQDILQKENDKKNVNLKERVRTIMARSKVLKDLSQGLKELTDKCQCSEKSLCEELSGGCLAKGCSLLSQCSQADIQEITEEIEEIEGAIEELYYSCKK</sequence>
<keyword evidence="1" id="KW-0175">Coiled coil</keyword>
<feature type="coiled-coil region" evidence="1">
    <location>
        <begin position="904"/>
        <end position="931"/>
    </location>
</feature>
<keyword evidence="2" id="KW-1133">Transmembrane helix</keyword>
<keyword evidence="2" id="KW-0472">Membrane</keyword>
<feature type="transmembrane region" description="Helical" evidence="2">
    <location>
        <begin position="7"/>
        <end position="24"/>
    </location>
</feature>
<dbReference type="EMBL" id="PEUS01000001">
    <property type="protein sequence ID" value="PIV14243.1"/>
    <property type="molecule type" value="Genomic_DNA"/>
</dbReference>
<accession>A0A2M7BZT8</accession>
<evidence type="ECO:0000256" key="2">
    <source>
        <dbReference type="SAM" id="Phobius"/>
    </source>
</evidence>
<protein>
    <submittedName>
        <fullName evidence="3">Uncharacterized protein</fullName>
    </submittedName>
</protein>
<comment type="caution">
    <text evidence="3">The sequence shown here is derived from an EMBL/GenBank/DDBJ whole genome shotgun (WGS) entry which is preliminary data.</text>
</comment>
<feature type="non-terminal residue" evidence="3">
    <location>
        <position position="1"/>
    </location>
</feature>
<evidence type="ECO:0000313" key="3">
    <source>
        <dbReference type="EMBL" id="PIV14243.1"/>
    </source>
</evidence>
<evidence type="ECO:0000256" key="1">
    <source>
        <dbReference type="SAM" id="Coils"/>
    </source>
</evidence>
<feature type="coiled-coil region" evidence="1">
    <location>
        <begin position="69"/>
        <end position="102"/>
    </location>
</feature>
<gene>
    <name evidence="3" type="ORF">COS44_00070</name>
</gene>